<proteinExistence type="predicted"/>
<gene>
    <name evidence="2" type="ORF">R3I93_021402</name>
    <name evidence="3" type="ORF">R3I93_021404</name>
</gene>
<accession>A0AAN9C8I0</accession>
<feature type="compositionally biased region" description="Basic and acidic residues" evidence="1">
    <location>
        <begin position="22"/>
        <end position="33"/>
    </location>
</feature>
<protein>
    <submittedName>
        <fullName evidence="2">Uncharacterized protein</fullName>
    </submittedName>
</protein>
<keyword evidence="4" id="KW-1185">Reference proteome</keyword>
<dbReference type="EMBL" id="JAYKXH010000023">
    <property type="protein sequence ID" value="KAK7126011.1"/>
    <property type="molecule type" value="Genomic_DNA"/>
</dbReference>
<reference evidence="2 4" key="1">
    <citation type="submission" date="2024-02" db="EMBL/GenBank/DDBJ databases">
        <title>Chromosome-level genome assembly of the Eurasian Minnow (Phoxinus phoxinus).</title>
        <authorList>
            <person name="Oriowo T.O."/>
            <person name="Martin S."/>
            <person name="Stange M."/>
            <person name="Chrysostomakis Y."/>
            <person name="Brown T."/>
            <person name="Winkler S."/>
            <person name="Kukowka S."/>
            <person name="Myers E.W."/>
            <person name="Bohne A."/>
        </authorList>
    </citation>
    <scope>NUCLEOTIDE SEQUENCE [LARGE SCALE GENOMIC DNA]</scope>
    <source>
        <strain evidence="2">ZFMK-TIS-60720</strain>
        <tissue evidence="2">Whole Organism</tissue>
    </source>
</reference>
<comment type="caution">
    <text evidence="2">The sequence shown here is derived from an EMBL/GenBank/DDBJ whole genome shotgun (WGS) entry which is preliminary data.</text>
</comment>
<dbReference type="Proteomes" id="UP001364617">
    <property type="component" value="Unassembled WGS sequence"/>
</dbReference>
<feature type="compositionally biased region" description="Polar residues" evidence="1">
    <location>
        <begin position="10"/>
        <end position="21"/>
    </location>
</feature>
<evidence type="ECO:0000313" key="2">
    <source>
        <dbReference type="EMBL" id="KAK7126009.1"/>
    </source>
</evidence>
<evidence type="ECO:0000313" key="4">
    <source>
        <dbReference type="Proteomes" id="UP001364617"/>
    </source>
</evidence>
<sequence>MRDDIKHGCSIQSVQHTLSLESRNREPETGHQR</sequence>
<organism evidence="2 4">
    <name type="scientific">Phoxinus phoxinus</name>
    <name type="common">Eurasian minnow</name>
    <dbReference type="NCBI Taxonomy" id="58324"/>
    <lineage>
        <taxon>Eukaryota</taxon>
        <taxon>Metazoa</taxon>
        <taxon>Chordata</taxon>
        <taxon>Craniata</taxon>
        <taxon>Vertebrata</taxon>
        <taxon>Euteleostomi</taxon>
        <taxon>Actinopterygii</taxon>
        <taxon>Neopterygii</taxon>
        <taxon>Teleostei</taxon>
        <taxon>Ostariophysi</taxon>
        <taxon>Cypriniformes</taxon>
        <taxon>Leuciscidae</taxon>
        <taxon>Phoxininae</taxon>
        <taxon>Phoxinus</taxon>
    </lineage>
</organism>
<name>A0AAN9C8I0_9TELE</name>
<dbReference type="EMBL" id="JAYKXH010000023">
    <property type="protein sequence ID" value="KAK7126009.1"/>
    <property type="molecule type" value="Genomic_DNA"/>
</dbReference>
<evidence type="ECO:0000256" key="1">
    <source>
        <dbReference type="SAM" id="MobiDB-lite"/>
    </source>
</evidence>
<feature type="region of interest" description="Disordered" evidence="1">
    <location>
        <begin position="1"/>
        <end position="33"/>
    </location>
</feature>
<evidence type="ECO:0000313" key="3">
    <source>
        <dbReference type="EMBL" id="KAK7126011.1"/>
    </source>
</evidence>
<dbReference type="AlphaFoldDB" id="A0AAN9C8I0"/>